<protein>
    <submittedName>
        <fullName evidence="1">Uncharacterized protein</fullName>
    </submittedName>
</protein>
<reference evidence="2" key="1">
    <citation type="journal article" date="2019" name="Int. J. Syst. Evol. Microbiol.">
        <title>The Global Catalogue of Microorganisms (GCM) 10K type strain sequencing project: providing services to taxonomists for standard genome sequencing and annotation.</title>
        <authorList>
            <consortium name="The Broad Institute Genomics Platform"/>
            <consortium name="The Broad Institute Genome Sequencing Center for Infectious Disease"/>
            <person name="Wu L."/>
            <person name="Ma J."/>
        </authorList>
    </citation>
    <scope>NUCLEOTIDE SEQUENCE [LARGE SCALE GENOMIC DNA]</scope>
    <source>
        <strain evidence="2">CGMCC 4.7246</strain>
    </source>
</reference>
<proteinExistence type="predicted"/>
<name>A0ABW1PGS3_9PSEU</name>
<sequence>MGGLYVFGEALISCAATLFTFAVAHQLVPHDCARRAQVGVVLRDVARRLGVRS</sequence>
<comment type="caution">
    <text evidence="1">The sequence shown here is derived from an EMBL/GenBank/DDBJ whole genome shotgun (WGS) entry which is preliminary data.</text>
</comment>
<evidence type="ECO:0000313" key="2">
    <source>
        <dbReference type="Proteomes" id="UP001596220"/>
    </source>
</evidence>
<dbReference type="Proteomes" id="UP001596220">
    <property type="component" value="Unassembled WGS sequence"/>
</dbReference>
<gene>
    <name evidence="1" type="ORF">ACFP3R_36115</name>
</gene>
<organism evidence="1 2">
    <name type="scientific">Saccharothrix lopnurensis</name>
    <dbReference type="NCBI Taxonomy" id="1670621"/>
    <lineage>
        <taxon>Bacteria</taxon>
        <taxon>Bacillati</taxon>
        <taxon>Actinomycetota</taxon>
        <taxon>Actinomycetes</taxon>
        <taxon>Pseudonocardiales</taxon>
        <taxon>Pseudonocardiaceae</taxon>
        <taxon>Saccharothrix</taxon>
    </lineage>
</organism>
<evidence type="ECO:0000313" key="1">
    <source>
        <dbReference type="EMBL" id="MFC6094718.1"/>
    </source>
</evidence>
<accession>A0ABW1PGS3</accession>
<dbReference type="EMBL" id="JBHSQO010000072">
    <property type="protein sequence ID" value="MFC6094718.1"/>
    <property type="molecule type" value="Genomic_DNA"/>
</dbReference>
<keyword evidence="2" id="KW-1185">Reference proteome</keyword>
<dbReference type="RefSeq" id="WP_380643241.1">
    <property type="nucleotide sequence ID" value="NZ_JBHSQO010000072.1"/>
</dbReference>